<accession>A0A4Y2GG11</accession>
<dbReference type="Pfam" id="PF16087">
    <property type="entry name" value="DUF4817"/>
    <property type="match status" value="1"/>
</dbReference>
<comment type="caution">
    <text evidence="2">The sequence shown here is derived from an EMBL/GenBank/DDBJ whole genome shotgun (WGS) entry which is preliminary data.</text>
</comment>
<dbReference type="AlphaFoldDB" id="A0A4Y2GG11"/>
<sequence>MSLEKKERVLLIKMFFQNGSNLSTALREYRRLKGLRKGPMLRQALKKMITKIEETWELGVLQGRGHKQFSNESAEEFALAVVERVSGSQYSLTSIRVVSCD</sequence>
<organism evidence="2 3">
    <name type="scientific">Araneus ventricosus</name>
    <name type="common">Orbweaver spider</name>
    <name type="synonym">Epeira ventricosa</name>
    <dbReference type="NCBI Taxonomy" id="182803"/>
    <lineage>
        <taxon>Eukaryota</taxon>
        <taxon>Metazoa</taxon>
        <taxon>Ecdysozoa</taxon>
        <taxon>Arthropoda</taxon>
        <taxon>Chelicerata</taxon>
        <taxon>Arachnida</taxon>
        <taxon>Araneae</taxon>
        <taxon>Araneomorphae</taxon>
        <taxon>Entelegynae</taxon>
        <taxon>Araneoidea</taxon>
        <taxon>Araneidae</taxon>
        <taxon>Araneus</taxon>
    </lineage>
</organism>
<evidence type="ECO:0000259" key="1">
    <source>
        <dbReference type="Pfam" id="PF16087"/>
    </source>
</evidence>
<reference evidence="2 3" key="1">
    <citation type="journal article" date="2019" name="Sci. Rep.">
        <title>Orb-weaving spider Araneus ventricosus genome elucidates the spidroin gene catalogue.</title>
        <authorList>
            <person name="Kono N."/>
            <person name="Nakamura H."/>
            <person name="Ohtoshi R."/>
            <person name="Moran D.A.P."/>
            <person name="Shinohara A."/>
            <person name="Yoshida Y."/>
            <person name="Fujiwara M."/>
            <person name="Mori M."/>
            <person name="Tomita M."/>
            <person name="Arakawa K."/>
        </authorList>
    </citation>
    <scope>NUCLEOTIDE SEQUENCE [LARGE SCALE GENOMIC DNA]</scope>
</reference>
<dbReference type="Proteomes" id="UP000499080">
    <property type="component" value="Unassembled WGS sequence"/>
</dbReference>
<keyword evidence="3" id="KW-1185">Reference proteome</keyword>
<dbReference type="OrthoDB" id="6471039at2759"/>
<name>A0A4Y2GG11_ARAVE</name>
<dbReference type="EMBL" id="BGPR01001382">
    <property type="protein sequence ID" value="GBM52533.1"/>
    <property type="molecule type" value="Genomic_DNA"/>
</dbReference>
<proteinExistence type="predicted"/>
<evidence type="ECO:0000313" key="3">
    <source>
        <dbReference type="Proteomes" id="UP000499080"/>
    </source>
</evidence>
<evidence type="ECO:0000313" key="2">
    <source>
        <dbReference type="EMBL" id="GBM52533.1"/>
    </source>
</evidence>
<gene>
    <name evidence="2" type="ORF">AVEN_230564_1</name>
</gene>
<protein>
    <recommendedName>
        <fullName evidence="1">DUF4817 domain-containing protein</fullName>
    </recommendedName>
</protein>
<feature type="domain" description="DUF4817" evidence="1">
    <location>
        <begin position="6"/>
        <end position="55"/>
    </location>
</feature>
<dbReference type="InterPro" id="IPR032135">
    <property type="entry name" value="DUF4817"/>
</dbReference>